<feature type="domain" description="Metallo-beta-lactamase" evidence="1">
    <location>
        <begin position="10"/>
        <end position="209"/>
    </location>
</feature>
<dbReference type="EMBL" id="BMDY01000017">
    <property type="protein sequence ID" value="GGB12719.1"/>
    <property type="molecule type" value="Genomic_DNA"/>
</dbReference>
<dbReference type="RefSeq" id="WP_055733148.1">
    <property type="nucleotide sequence ID" value="NZ_BMDY01000017.1"/>
</dbReference>
<comment type="caution">
    <text evidence="2">The sequence shown here is derived from an EMBL/GenBank/DDBJ whole genome shotgun (WGS) entry which is preliminary data.</text>
</comment>
<proteinExistence type="predicted"/>
<organism evidence="2 3">
    <name type="scientific">Agarivorans gilvus</name>
    <dbReference type="NCBI Taxonomy" id="680279"/>
    <lineage>
        <taxon>Bacteria</taxon>
        <taxon>Pseudomonadati</taxon>
        <taxon>Pseudomonadota</taxon>
        <taxon>Gammaproteobacteria</taxon>
        <taxon>Alteromonadales</taxon>
        <taxon>Alteromonadaceae</taxon>
        <taxon>Agarivorans</taxon>
    </lineage>
</organism>
<dbReference type="Gene3D" id="3.60.15.10">
    <property type="entry name" value="Ribonuclease Z/Hydroxyacylglutathione hydrolase-like"/>
    <property type="match status" value="1"/>
</dbReference>
<evidence type="ECO:0000313" key="2">
    <source>
        <dbReference type="EMBL" id="GGB12719.1"/>
    </source>
</evidence>
<dbReference type="InterPro" id="IPR050855">
    <property type="entry name" value="NDM-1-like"/>
</dbReference>
<evidence type="ECO:0000259" key="1">
    <source>
        <dbReference type="SMART" id="SM00849"/>
    </source>
</evidence>
<evidence type="ECO:0000313" key="3">
    <source>
        <dbReference type="Proteomes" id="UP000651977"/>
    </source>
</evidence>
<keyword evidence="3" id="KW-1185">Reference proteome</keyword>
<dbReference type="GO" id="GO:0016787">
    <property type="term" value="F:hydrolase activity"/>
    <property type="evidence" value="ECO:0007669"/>
    <property type="project" value="UniProtKB-KW"/>
</dbReference>
<name>A0ABQ1I3C5_9ALTE</name>
<dbReference type="SUPFAM" id="SSF56281">
    <property type="entry name" value="Metallo-hydrolase/oxidoreductase"/>
    <property type="match status" value="1"/>
</dbReference>
<dbReference type="InterPro" id="IPR001279">
    <property type="entry name" value="Metallo-B-lactamas"/>
</dbReference>
<gene>
    <name evidence="2" type="ORF">GCM10007414_27570</name>
</gene>
<accession>A0ABQ1I3C5</accession>
<sequence length="250" mass="28520">MKIHRLQGYIQNIFLVEYADKLLLLDGASRADVPMLEQFITQQLGRPFSQLKLAVVTHMHPDHAGAASILQRRHQVRLAGADCAGEWYQGWRGRARHLLDLGLAYYVGRCQRRPWVKLWYPAVLRFDERLTDGQSLPGFDDWQVLFSPGHTDRDLSLYHPQTKTLYVADSILRVKGKLIPPFPISEPANYRASLQRFVQLEVAQYLLAHGEGGVISTAELQQLIAASPVQASSYRQFLTELVCKRWLRAS</sequence>
<dbReference type="Proteomes" id="UP000651977">
    <property type="component" value="Unassembled WGS sequence"/>
</dbReference>
<dbReference type="PANTHER" id="PTHR42951:SF17">
    <property type="entry name" value="METALLO-BETA-LACTAMASE DOMAIN-CONTAINING PROTEIN"/>
    <property type="match status" value="1"/>
</dbReference>
<reference evidence="3" key="1">
    <citation type="journal article" date="2019" name="Int. J. Syst. Evol. Microbiol.">
        <title>The Global Catalogue of Microorganisms (GCM) 10K type strain sequencing project: providing services to taxonomists for standard genome sequencing and annotation.</title>
        <authorList>
            <consortium name="The Broad Institute Genomics Platform"/>
            <consortium name="The Broad Institute Genome Sequencing Center for Infectious Disease"/>
            <person name="Wu L."/>
            <person name="Ma J."/>
        </authorList>
    </citation>
    <scope>NUCLEOTIDE SEQUENCE [LARGE SCALE GENOMIC DNA]</scope>
    <source>
        <strain evidence="3">CGMCC 1.10131</strain>
    </source>
</reference>
<keyword evidence="2" id="KW-0378">Hydrolase</keyword>
<dbReference type="Pfam" id="PF00753">
    <property type="entry name" value="Lactamase_B"/>
    <property type="match status" value="1"/>
</dbReference>
<protein>
    <submittedName>
        <fullName evidence="2">Zn-dependent hydrolase</fullName>
    </submittedName>
</protein>
<dbReference type="InterPro" id="IPR036866">
    <property type="entry name" value="RibonucZ/Hydroxyglut_hydro"/>
</dbReference>
<dbReference type="PANTHER" id="PTHR42951">
    <property type="entry name" value="METALLO-BETA-LACTAMASE DOMAIN-CONTAINING"/>
    <property type="match status" value="1"/>
</dbReference>
<dbReference type="SMART" id="SM00849">
    <property type="entry name" value="Lactamase_B"/>
    <property type="match status" value="1"/>
</dbReference>